<evidence type="ECO:0000313" key="5">
    <source>
        <dbReference type="Proteomes" id="UP001156856"/>
    </source>
</evidence>
<dbReference type="Proteomes" id="UP001156856">
    <property type="component" value="Unassembled WGS sequence"/>
</dbReference>
<keyword evidence="5" id="KW-1185">Reference proteome</keyword>
<keyword evidence="1" id="KW-0812">Transmembrane</keyword>
<evidence type="ECO:0000313" key="4">
    <source>
        <dbReference type="Proteomes" id="UP000321960"/>
    </source>
</evidence>
<sequence>MTAPVVPVAMAAIFVMGLMLIQRLQRWAEQITEGLGALLLTTALVLGAMLLCQNFPRFYANPNIPLALTAGLFSDGDGVTP</sequence>
<reference evidence="5" key="2">
    <citation type="journal article" date="2019" name="Int. J. Syst. Evol. Microbiol.">
        <title>The Global Catalogue of Microorganisms (GCM) 10K type strain sequencing project: providing services to taxonomists for standard genome sequencing and annotation.</title>
        <authorList>
            <consortium name="The Broad Institute Genomics Platform"/>
            <consortium name="The Broad Institute Genome Sequencing Center for Infectious Disease"/>
            <person name="Wu L."/>
            <person name="Ma J."/>
        </authorList>
    </citation>
    <scope>NUCLEOTIDE SEQUENCE [LARGE SCALE GENOMIC DNA]</scope>
    <source>
        <strain evidence="5">NBRC 107715</strain>
    </source>
</reference>
<keyword evidence="1" id="KW-1133">Transmembrane helix</keyword>
<dbReference type="EMBL" id="BJZU01000014">
    <property type="protein sequence ID" value="GEP02911.1"/>
    <property type="molecule type" value="Genomic_DNA"/>
</dbReference>
<reference evidence="3" key="1">
    <citation type="journal article" date="2014" name="Int. J. Syst. Evol. Microbiol.">
        <title>Complete genome of a new Firmicutes species belonging to the dominant human colonic microbiota ('Ruminococcus bicirculans') reveals two chromosomes and a selective capacity to utilize plant glucans.</title>
        <authorList>
            <consortium name="NISC Comparative Sequencing Program"/>
            <person name="Wegmann U."/>
            <person name="Louis P."/>
            <person name="Goesmann A."/>
            <person name="Henrissat B."/>
            <person name="Duncan S.H."/>
            <person name="Flint H.J."/>
        </authorList>
    </citation>
    <scope>NUCLEOTIDE SEQUENCE</scope>
    <source>
        <strain evidence="3">NBRC 107715</strain>
    </source>
</reference>
<accession>A0A512IYX2</accession>
<evidence type="ECO:0000313" key="2">
    <source>
        <dbReference type="EMBL" id="GEP02911.1"/>
    </source>
</evidence>
<gene>
    <name evidence="3" type="ORF">GCM10007888_42260</name>
    <name evidence="2" type="ORF">MOX02_09490</name>
</gene>
<dbReference type="EMBL" id="BSPK01000084">
    <property type="protein sequence ID" value="GLS65844.1"/>
    <property type="molecule type" value="Genomic_DNA"/>
</dbReference>
<reference evidence="2 4" key="3">
    <citation type="submission" date="2019-07" db="EMBL/GenBank/DDBJ databases">
        <title>Whole genome shotgun sequence of Methylobacterium oxalidis NBRC 107715.</title>
        <authorList>
            <person name="Hosoyama A."/>
            <person name="Uohara A."/>
            <person name="Ohji S."/>
            <person name="Ichikawa N."/>
        </authorList>
    </citation>
    <scope>NUCLEOTIDE SEQUENCE [LARGE SCALE GENOMIC DNA]</scope>
    <source>
        <strain evidence="2 4">NBRC 107715</strain>
    </source>
</reference>
<dbReference type="AlphaFoldDB" id="A0A512IYX2"/>
<organism evidence="2 4">
    <name type="scientific">Methylobacterium oxalidis</name>
    <dbReference type="NCBI Taxonomy" id="944322"/>
    <lineage>
        <taxon>Bacteria</taxon>
        <taxon>Pseudomonadati</taxon>
        <taxon>Pseudomonadota</taxon>
        <taxon>Alphaproteobacteria</taxon>
        <taxon>Hyphomicrobiales</taxon>
        <taxon>Methylobacteriaceae</taxon>
        <taxon>Methylobacterium</taxon>
    </lineage>
</organism>
<comment type="caution">
    <text evidence="2">The sequence shown here is derived from an EMBL/GenBank/DDBJ whole genome shotgun (WGS) entry which is preliminary data.</text>
</comment>
<evidence type="ECO:0000313" key="3">
    <source>
        <dbReference type="EMBL" id="GLS65844.1"/>
    </source>
</evidence>
<feature type="transmembrane region" description="Helical" evidence="1">
    <location>
        <begin position="6"/>
        <end position="24"/>
    </location>
</feature>
<name>A0A512IYX2_9HYPH</name>
<keyword evidence="1" id="KW-0472">Membrane</keyword>
<feature type="transmembrane region" description="Helical" evidence="1">
    <location>
        <begin position="36"/>
        <end position="56"/>
    </location>
</feature>
<reference evidence="3" key="4">
    <citation type="submission" date="2023-01" db="EMBL/GenBank/DDBJ databases">
        <title>Draft genome sequence of Methylobacterium oxalidis strain NBRC 107715.</title>
        <authorList>
            <person name="Sun Q."/>
            <person name="Mori K."/>
        </authorList>
    </citation>
    <scope>NUCLEOTIDE SEQUENCE</scope>
    <source>
        <strain evidence="3">NBRC 107715</strain>
    </source>
</reference>
<dbReference type="Proteomes" id="UP000321960">
    <property type="component" value="Unassembled WGS sequence"/>
</dbReference>
<protein>
    <submittedName>
        <fullName evidence="2">Uncharacterized protein</fullName>
    </submittedName>
</protein>
<evidence type="ECO:0000256" key="1">
    <source>
        <dbReference type="SAM" id="Phobius"/>
    </source>
</evidence>
<proteinExistence type="predicted"/>